<evidence type="ECO:0000313" key="3">
    <source>
        <dbReference type="EMBL" id="KAK2153534.1"/>
    </source>
</evidence>
<dbReference type="Proteomes" id="UP001209878">
    <property type="component" value="Unassembled WGS sequence"/>
</dbReference>
<feature type="region of interest" description="Disordered" evidence="1">
    <location>
        <begin position="9"/>
        <end position="45"/>
    </location>
</feature>
<proteinExistence type="predicted"/>
<reference evidence="3" key="1">
    <citation type="journal article" date="2023" name="Mol. Biol. Evol.">
        <title>Third-Generation Sequencing Reveals the Adaptive Role of the Epigenome in Three Deep-Sea Polychaetes.</title>
        <authorList>
            <person name="Perez M."/>
            <person name="Aroh O."/>
            <person name="Sun Y."/>
            <person name="Lan Y."/>
            <person name="Juniper S.K."/>
            <person name="Young C.R."/>
            <person name="Angers B."/>
            <person name="Qian P.Y."/>
        </authorList>
    </citation>
    <scope>NUCLEOTIDE SEQUENCE</scope>
    <source>
        <strain evidence="3">R07B-5</strain>
    </source>
</reference>
<dbReference type="EMBL" id="JAODUO010002292">
    <property type="protein sequence ID" value="KAK2153534.1"/>
    <property type="molecule type" value="Genomic_DNA"/>
</dbReference>
<feature type="compositionally biased region" description="Basic and acidic residues" evidence="1">
    <location>
        <begin position="145"/>
        <end position="165"/>
    </location>
</feature>
<gene>
    <name evidence="3" type="ORF">NP493_2299g00000</name>
</gene>
<protein>
    <submittedName>
        <fullName evidence="3">Uncharacterized protein</fullName>
    </submittedName>
</protein>
<keyword evidence="2" id="KW-0472">Membrane</keyword>
<sequence>MCVHEAAAAAPVDATRGRPVEPPGGSNCTGTKDMSVTGSRNCSRGPHVQRKSPLYRFDWKAKVIMACTIAAAFEVVIVLFMVLYWGQIRWLLRKFPCPCDETYQRSGSVHEPLNRDSVITGVTSASTTHEDFAQTEFDSLTGHHGSHDDNGGSHSDSHGDRHGDGPRGQQDMTRVSTVWKLLPCTKVWDIAN</sequence>
<name>A0AAD9N424_RIDPI</name>
<keyword evidence="2" id="KW-1133">Transmembrane helix</keyword>
<feature type="region of interest" description="Disordered" evidence="1">
    <location>
        <begin position="139"/>
        <end position="172"/>
    </location>
</feature>
<comment type="caution">
    <text evidence="3">The sequence shown here is derived from an EMBL/GenBank/DDBJ whole genome shotgun (WGS) entry which is preliminary data.</text>
</comment>
<organism evidence="3 4">
    <name type="scientific">Ridgeia piscesae</name>
    <name type="common">Tubeworm</name>
    <dbReference type="NCBI Taxonomy" id="27915"/>
    <lineage>
        <taxon>Eukaryota</taxon>
        <taxon>Metazoa</taxon>
        <taxon>Spiralia</taxon>
        <taxon>Lophotrochozoa</taxon>
        <taxon>Annelida</taxon>
        <taxon>Polychaeta</taxon>
        <taxon>Sedentaria</taxon>
        <taxon>Canalipalpata</taxon>
        <taxon>Sabellida</taxon>
        <taxon>Siboglinidae</taxon>
        <taxon>Ridgeia</taxon>
    </lineage>
</organism>
<feature type="compositionally biased region" description="Polar residues" evidence="1">
    <location>
        <begin position="26"/>
        <end position="42"/>
    </location>
</feature>
<evidence type="ECO:0000313" key="4">
    <source>
        <dbReference type="Proteomes" id="UP001209878"/>
    </source>
</evidence>
<keyword evidence="2" id="KW-0812">Transmembrane</keyword>
<dbReference type="AlphaFoldDB" id="A0AAD9N424"/>
<evidence type="ECO:0000256" key="1">
    <source>
        <dbReference type="SAM" id="MobiDB-lite"/>
    </source>
</evidence>
<accession>A0AAD9N424</accession>
<keyword evidence="4" id="KW-1185">Reference proteome</keyword>
<evidence type="ECO:0000256" key="2">
    <source>
        <dbReference type="SAM" id="Phobius"/>
    </source>
</evidence>
<feature type="transmembrane region" description="Helical" evidence="2">
    <location>
        <begin position="63"/>
        <end position="85"/>
    </location>
</feature>